<sequence length="262" mass="29171">MRSYDLETVRVDENESVATITIDNPPVNAITEKVLDDLQQAFEIVEDQENVRAVILTAQGSRSFVAGVDVNIFSRKDISGRRDFISKIHKTFRMIDHFPKPLICAINSHAAGNGCELTMVCDIRIANEEATFTFPECKFGVVSAGGTTQRLPRLIPQGKALYYLFTSEKMKAREAHELGLVDFIKPLEDLIPFAAKIAHKIAENSPITVSAVKKLVKQGRNLPMKVALQEELKQGIESCQTSDFLEGITAYLEKRVPIFKGC</sequence>
<evidence type="ECO:0000313" key="4">
    <source>
        <dbReference type="Proteomes" id="UP000427769"/>
    </source>
</evidence>
<dbReference type="AlphaFoldDB" id="A0A5K7Z820"/>
<dbReference type="Proteomes" id="UP000427769">
    <property type="component" value="Chromosome"/>
</dbReference>
<dbReference type="SUPFAM" id="SSF52096">
    <property type="entry name" value="ClpP/crotonase"/>
    <property type="match status" value="1"/>
</dbReference>
<dbReference type="InterPro" id="IPR001753">
    <property type="entry name" value="Enoyl-CoA_hydra/iso"/>
</dbReference>
<dbReference type="RefSeq" id="WP_170302207.1">
    <property type="nucleotide sequence ID" value="NZ_AP021875.1"/>
</dbReference>
<dbReference type="PANTHER" id="PTHR11941">
    <property type="entry name" value="ENOYL-COA HYDRATASE-RELATED"/>
    <property type="match status" value="1"/>
</dbReference>
<dbReference type="GO" id="GO:0006635">
    <property type="term" value="P:fatty acid beta-oxidation"/>
    <property type="evidence" value="ECO:0007669"/>
    <property type="project" value="TreeGrafter"/>
</dbReference>
<dbReference type="PANTHER" id="PTHR11941:SF54">
    <property type="entry name" value="ENOYL-COA HYDRATASE, MITOCHONDRIAL"/>
    <property type="match status" value="1"/>
</dbReference>
<dbReference type="CDD" id="cd06558">
    <property type="entry name" value="crotonase-like"/>
    <property type="match status" value="1"/>
</dbReference>
<dbReference type="KEGG" id="dwd:DSCW_20410"/>
<dbReference type="EMBL" id="AP021875">
    <property type="protein sequence ID" value="BBO74624.1"/>
    <property type="molecule type" value="Genomic_DNA"/>
</dbReference>
<dbReference type="Gene3D" id="1.10.12.10">
    <property type="entry name" value="Lyase 2-enoyl-coa Hydratase, Chain A, domain 2"/>
    <property type="match status" value="1"/>
</dbReference>
<organism evidence="3 4">
    <name type="scientific">Desulfosarcina widdelii</name>
    <dbReference type="NCBI Taxonomy" id="947919"/>
    <lineage>
        <taxon>Bacteria</taxon>
        <taxon>Pseudomonadati</taxon>
        <taxon>Thermodesulfobacteriota</taxon>
        <taxon>Desulfobacteria</taxon>
        <taxon>Desulfobacterales</taxon>
        <taxon>Desulfosarcinaceae</taxon>
        <taxon>Desulfosarcina</taxon>
    </lineage>
</organism>
<dbReference type="InterPro" id="IPR029045">
    <property type="entry name" value="ClpP/crotonase-like_dom_sf"/>
</dbReference>
<proteinExistence type="inferred from homology"/>
<dbReference type="GO" id="GO:0016829">
    <property type="term" value="F:lyase activity"/>
    <property type="evidence" value="ECO:0007669"/>
    <property type="project" value="UniProtKB-KW"/>
</dbReference>
<protein>
    <submittedName>
        <fullName evidence="3">Crotonase</fullName>
    </submittedName>
</protein>
<accession>A0A5K7Z820</accession>
<gene>
    <name evidence="3" type="ORF">DSCW_20410</name>
</gene>
<dbReference type="InterPro" id="IPR014748">
    <property type="entry name" value="Enoyl-CoA_hydra_C"/>
</dbReference>
<keyword evidence="2" id="KW-0456">Lyase</keyword>
<evidence type="ECO:0000313" key="3">
    <source>
        <dbReference type="EMBL" id="BBO74624.1"/>
    </source>
</evidence>
<name>A0A5K7Z820_9BACT</name>
<dbReference type="Pfam" id="PF00378">
    <property type="entry name" value="ECH_1"/>
    <property type="match status" value="1"/>
</dbReference>
<evidence type="ECO:0000256" key="1">
    <source>
        <dbReference type="ARBA" id="ARBA00005254"/>
    </source>
</evidence>
<keyword evidence="4" id="KW-1185">Reference proteome</keyword>
<evidence type="ECO:0000256" key="2">
    <source>
        <dbReference type="ARBA" id="ARBA00023239"/>
    </source>
</evidence>
<reference evidence="3 4" key="1">
    <citation type="submission" date="2019-11" db="EMBL/GenBank/DDBJ databases">
        <title>Comparative genomics of hydrocarbon-degrading Desulfosarcina strains.</title>
        <authorList>
            <person name="Watanabe M."/>
            <person name="Kojima H."/>
            <person name="Fukui M."/>
        </authorList>
    </citation>
    <scope>NUCLEOTIDE SEQUENCE [LARGE SCALE GENOMIC DNA]</scope>
    <source>
        <strain evidence="3 4">PP31</strain>
    </source>
</reference>
<comment type="similarity">
    <text evidence="1">Belongs to the enoyl-CoA hydratase/isomerase family.</text>
</comment>
<dbReference type="Gene3D" id="3.90.226.10">
    <property type="entry name" value="2-enoyl-CoA Hydratase, Chain A, domain 1"/>
    <property type="match status" value="1"/>
</dbReference>